<feature type="region of interest" description="Disordered" evidence="1">
    <location>
        <begin position="113"/>
        <end position="153"/>
    </location>
</feature>
<dbReference type="InterPro" id="IPR010365">
    <property type="entry name" value="DUF961"/>
</dbReference>
<evidence type="ECO:0008006" key="3">
    <source>
        <dbReference type="Google" id="ProtNLM"/>
    </source>
</evidence>
<feature type="compositionally biased region" description="Basic and acidic residues" evidence="1">
    <location>
        <begin position="133"/>
        <end position="153"/>
    </location>
</feature>
<dbReference type="InterPro" id="IPR038620">
    <property type="entry name" value="YdcP-like_sf"/>
</dbReference>
<name>A0A0M3Q0Z8_9BACT</name>
<protein>
    <recommendedName>
        <fullName evidence="3">DUF961 domain-containing protein</fullName>
    </recommendedName>
</protein>
<dbReference type="EMBL" id="KT336259">
    <property type="protein sequence ID" value="ALB76101.1"/>
    <property type="molecule type" value="Genomic_DNA"/>
</dbReference>
<reference evidence="2" key="1">
    <citation type="journal article" date="2015" name="Proc. Natl. Acad. Sci. U.S.A.">
        <title>Functional metagenomic discovery of bacterial effectors in the human microbiome and isolation of commendamide, a GPCR G2A/132 agonist.</title>
        <authorList>
            <person name="Cohen L.J."/>
            <person name="Kang H.S."/>
            <person name="Chu J."/>
            <person name="Huang Y.H."/>
            <person name="Gordon E.A."/>
            <person name="Reddy B.V."/>
            <person name="Ternei M.A."/>
            <person name="Craig J.W."/>
            <person name="Brady S.F."/>
        </authorList>
    </citation>
    <scope>NUCLEOTIDE SEQUENCE</scope>
</reference>
<proteinExistence type="predicted"/>
<evidence type="ECO:0000313" key="2">
    <source>
        <dbReference type="EMBL" id="ALB76101.1"/>
    </source>
</evidence>
<dbReference type="AlphaFoldDB" id="A0A0M3Q0Z8"/>
<sequence>MRFPEGLVVDTEKTLGELKFAALRRENYAQDEEGNVTDEIKKRTYDLKCQRQGHTITVSIPPEAGEKAFPYNATVTLVNPVVSARADATFGGRATADWYINAEDIVLADAAGKPADQTKAAGADAPKTADQNKPSDKTADKTGTDAKDGGNKK</sequence>
<dbReference type="Gene3D" id="2.40.50.390">
    <property type="entry name" value="Conjugative transposon protein, DUF961"/>
    <property type="match status" value="1"/>
</dbReference>
<evidence type="ECO:0000256" key="1">
    <source>
        <dbReference type="SAM" id="MobiDB-lite"/>
    </source>
</evidence>
<dbReference type="Pfam" id="PF06125">
    <property type="entry name" value="DUF961"/>
    <property type="match status" value="1"/>
</dbReference>
<organism evidence="2">
    <name type="scientific">uncultured bacterium 32o03</name>
    <dbReference type="NCBI Taxonomy" id="1701362"/>
    <lineage>
        <taxon>Bacteria</taxon>
        <taxon>environmental samples</taxon>
    </lineage>
</organism>
<accession>A0A0M3Q0Z8</accession>